<dbReference type="OrthoDB" id="21513at2759"/>
<dbReference type="PANTHER" id="PTHR15141">
    <property type="entry name" value="TRANSCRIPTION ELONGATION FACTOR B POLYPEPTIDE 3"/>
    <property type="match status" value="1"/>
</dbReference>
<dbReference type="eggNOG" id="KOG2821">
    <property type="taxonomic scope" value="Eukaryota"/>
</dbReference>
<dbReference type="VEuPathDB" id="FungiDB:SJAG_00540"/>
<dbReference type="RefSeq" id="XP_002171819.1">
    <property type="nucleotide sequence ID" value="XM_002171783.2"/>
</dbReference>
<evidence type="ECO:0000313" key="3">
    <source>
        <dbReference type="JaponicusDB" id="SJAG_00540"/>
    </source>
</evidence>
<dbReference type="Proteomes" id="UP000001744">
    <property type="component" value="Unassembled WGS sequence"/>
</dbReference>
<accession>B6JVX5</accession>
<reference evidence="2 4" key="1">
    <citation type="journal article" date="2011" name="Science">
        <title>Comparative functional genomics of the fission yeasts.</title>
        <authorList>
            <person name="Rhind N."/>
            <person name="Chen Z."/>
            <person name="Yassour M."/>
            <person name="Thompson D.A."/>
            <person name="Haas B.J."/>
            <person name="Habib N."/>
            <person name="Wapinski I."/>
            <person name="Roy S."/>
            <person name="Lin M.F."/>
            <person name="Heiman D.I."/>
            <person name="Young S.K."/>
            <person name="Furuya K."/>
            <person name="Guo Y."/>
            <person name="Pidoux A."/>
            <person name="Chen H.M."/>
            <person name="Robbertse B."/>
            <person name="Goldberg J.M."/>
            <person name="Aoki K."/>
            <person name="Bayne E.H."/>
            <person name="Berlin A.M."/>
            <person name="Desjardins C.A."/>
            <person name="Dobbs E."/>
            <person name="Dukaj L."/>
            <person name="Fan L."/>
            <person name="FitzGerald M.G."/>
            <person name="French C."/>
            <person name="Gujja S."/>
            <person name="Hansen K."/>
            <person name="Keifenheim D."/>
            <person name="Levin J.Z."/>
            <person name="Mosher R.A."/>
            <person name="Mueller C.A."/>
            <person name="Pfiffner J."/>
            <person name="Priest M."/>
            <person name="Russ C."/>
            <person name="Smialowska A."/>
            <person name="Swoboda P."/>
            <person name="Sykes S.M."/>
            <person name="Vaughn M."/>
            <person name="Vengrova S."/>
            <person name="Yoder R."/>
            <person name="Zeng Q."/>
            <person name="Allshire R."/>
            <person name="Baulcombe D."/>
            <person name="Birren B.W."/>
            <person name="Brown W."/>
            <person name="Ekwall K."/>
            <person name="Kellis M."/>
            <person name="Leatherwood J."/>
            <person name="Levin H."/>
            <person name="Margalit H."/>
            <person name="Martienssen R."/>
            <person name="Nieduszynski C.A."/>
            <person name="Spatafora J.W."/>
            <person name="Friedman N."/>
            <person name="Dalgaard J.Z."/>
            <person name="Baumann P."/>
            <person name="Niki H."/>
            <person name="Regev A."/>
            <person name="Nusbaum C."/>
        </authorList>
    </citation>
    <scope>NUCLEOTIDE SEQUENCE [LARGE SCALE GENOMIC DNA]</scope>
    <source>
        <strain evidence="4">yFS275 / FY16936</strain>
    </source>
</reference>
<dbReference type="EMBL" id="KE651166">
    <property type="protein sequence ID" value="EEB05526.1"/>
    <property type="molecule type" value="Genomic_DNA"/>
</dbReference>
<sequence length="242" mass="27876">MTVPSLQDLCVKVAQRYVQDIEDLGDHPFSLVEPILACARPDHLIRLEQNSPHLRDDTQGLWKVHVYREFGLDITDQDTSNIQDWRRAYEDFKKRRNAQYNLASKKLRSAYTKLEQNKQHKRIVSLEFDPKSIQQRKRGRTVLPTYTPTSSLMNRAKCDFMKKASMYRQGKPNKPLSSTFRFPSSRPTGTTCPVPATPQASVIRPPVSKLRPEKQNVLPKRQSSPPRPVLPRHNPTSAPRIP</sequence>
<protein>
    <submittedName>
        <fullName evidence="2">Elongin-A</fullName>
    </submittedName>
</protein>
<dbReference type="GO" id="GO:0070449">
    <property type="term" value="C:elongin complex"/>
    <property type="evidence" value="ECO:0007669"/>
    <property type="project" value="InterPro"/>
</dbReference>
<dbReference type="STRING" id="402676.B6JVX5"/>
<dbReference type="JaponicusDB" id="SJAG_00540">
    <property type="gene designation" value="pof4"/>
</dbReference>
<proteinExistence type="predicted"/>
<evidence type="ECO:0000313" key="4">
    <source>
        <dbReference type="Proteomes" id="UP000001744"/>
    </source>
</evidence>
<evidence type="ECO:0000256" key="1">
    <source>
        <dbReference type="SAM" id="MobiDB-lite"/>
    </source>
</evidence>
<gene>
    <name evidence="3" type="primary">pof4</name>
    <name evidence="2" type="ORF">SJAG_00540</name>
</gene>
<dbReference type="OMA" id="ELWLKHC"/>
<dbReference type="InterPro" id="IPR010684">
    <property type="entry name" value="RNA_pol_II_trans_fac_SIII_A"/>
</dbReference>
<dbReference type="PANTHER" id="PTHR15141:SF76">
    <property type="entry name" value="TRANSCRIPTION ELONGATION FACTOR B POLYPEPTIDE 3"/>
    <property type="match status" value="1"/>
</dbReference>
<feature type="region of interest" description="Disordered" evidence="1">
    <location>
        <begin position="167"/>
        <end position="242"/>
    </location>
</feature>
<keyword evidence="4" id="KW-1185">Reference proteome</keyword>
<dbReference type="InterPro" id="IPR051870">
    <property type="entry name" value="Elongin-A_domain"/>
</dbReference>
<organism evidence="2 4">
    <name type="scientific">Schizosaccharomyces japonicus (strain yFS275 / FY16936)</name>
    <name type="common">Fission yeast</name>
    <dbReference type="NCBI Taxonomy" id="402676"/>
    <lineage>
        <taxon>Eukaryota</taxon>
        <taxon>Fungi</taxon>
        <taxon>Dikarya</taxon>
        <taxon>Ascomycota</taxon>
        <taxon>Taphrinomycotina</taxon>
        <taxon>Schizosaccharomycetes</taxon>
        <taxon>Schizosaccharomycetales</taxon>
        <taxon>Schizosaccharomycetaceae</taxon>
        <taxon>Schizosaccharomyces</taxon>
    </lineage>
</organism>
<dbReference type="GO" id="GO:0006368">
    <property type="term" value="P:transcription elongation by RNA polymerase II"/>
    <property type="evidence" value="ECO:0007669"/>
    <property type="project" value="InterPro"/>
</dbReference>
<dbReference type="Pfam" id="PF06881">
    <property type="entry name" value="Elongin_A"/>
    <property type="match status" value="1"/>
</dbReference>
<evidence type="ECO:0000313" key="2">
    <source>
        <dbReference type="EMBL" id="EEB05526.1"/>
    </source>
</evidence>
<dbReference type="HOGENOM" id="CLU_1074251_0_0_1"/>
<dbReference type="AlphaFoldDB" id="B6JVX5"/>
<dbReference type="Gene3D" id="6.10.250.3180">
    <property type="match status" value="1"/>
</dbReference>
<dbReference type="GeneID" id="7051238"/>
<name>B6JVX5_SCHJY</name>
<feature type="compositionally biased region" description="Polar residues" evidence="1">
    <location>
        <begin position="175"/>
        <end position="191"/>
    </location>
</feature>